<dbReference type="EMBL" id="FPBH01000007">
    <property type="protein sequence ID" value="SFU00429.1"/>
    <property type="molecule type" value="Genomic_DNA"/>
</dbReference>
<accession>A0A1I7CM32</accession>
<dbReference type="AlphaFoldDB" id="A0A1I7CM32"/>
<proteinExistence type="predicted"/>
<name>A0A1I7CM32_9BURK</name>
<reference evidence="1 2" key="1">
    <citation type="submission" date="2016-10" db="EMBL/GenBank/DDBJ databases">
        <authorList>
            <person name="de Groot N.N."/>
        </authorList>
    </citation>
    <scope>NUCLEOTIDE SEQUENCE [LARGE SCALE GENOMIC DNA]</scope>
    <source>
        <strain evidence="1 2">LMG 27731</strain>
    </source>
</reference>
<evidence type="ECO:0000313" key="1">
    <source>
        <dbReference type="EMBL" id="SFU00429.1"/>
    </source>
</evidence>
<gene>
    <name evidence="1" type="ORF">SAMN05192563_100714</name>
</gene>
<organism evidence="1 2">
    <name type="scientific">Paraburkholderia aspalathi</name>
    <dbReference type="NCBI Taxonomy" id="1324617"/>
    <lineage>
        <taxon>Bacteria</taxon>
        <taxon>Pseudomonadati</taxon>
        <taxon>Pseudomonadota</taxon>
        <taxon>Betaproteobacteria</taxon>
        <taxon>Burkholderiales</taxon>
        <taxon>Burkholderiaceae</taxon>
        <taxon>Paraburkholderia</taxon>
    </lineage>
</organism>
<evidence type="ECO:0000313" key="2">
    <source>
        <dbReference type="Proteomes" id="UP000198844"/>
    </source>
</evidence>
<dbReference type="Proteomes" id="UP000198844">
    <property type="component" value="Unassembled WGS sequence"/>
</dbReference>
<protein>
    <submittedName>
        <fullName evidence="1">Uncharacterized protein</fullName>
    </submittedName>
</protein>
<sequence length="59" mass="6736">MRRSSPLPQSNGAEIFRVEYEWNSNGFGVIESMFAYFIGQTLCSRSSRTRKNAAFDLNP</sequence>